<dbReference type="OrthoDB" id="196847at2759"/>
<dbReference type="PROSITE" id="PS00867">
    <property type="entry name" value="CPSASE_2"/>
    <property type="match status" value="1"/>
</dbReference>
<evidence type="ECO:0000259" key="7">
    <source>
        <dbReference type="PROSITE" id="PS50975"/>
    </source>
</evidence>
<name>U4UNC5_DENPD</name>
<keyword evidence="1" id="KW-0436">Ligase</keyword>
<dbReference type="InterPro" id="IPR011761">
    <property type="entry name" value="ATP-grasp"/>
</dbReference>
<keyword evidence="5" id="KW-0092">Biotin</keyword>
<evidence type="ECO:0000259" key="8">
    <source>
        <dbReference type="PROSITE" id="PS50979"/>
    </source>
</evidence>
<dbReference type="EMBL" id="KI206836">
    <property type="protein sequence ID" value="ERL95589.1"/>
    <property type="molecule type" value="Genomic_DNA"/>
</dbReference>
<dbReference type="Proteomes" id="UP000030742">
    <property type="component" value="Unassembled WGS sequence"/>
</dbReference>
<evidence type="ECO:0000256" key="1">
    <source>
        <dbReference type="ARBA" id="ARBA00022598"/>
    </source>
</evidence>
<dbReference type="PROSITE" id="PS00866">
    <property type="entry name" value="CPSASE_1"/>
    <property type="match status" value="1"/>
</dbReference>
<organism evidence="9 10">
    <name type="scientific">Dendroctonus ponderosae</name>
    <name type="common">Mountain pine beetle</name>
    <dbReference type="NCBI Taxonomy" id="77166"/>
    <lineage>
        <taxon>Eukaryota</taxon>
        <taxon>Metazoa</taxon>
        <taxon>Ecdysozoa</taxon>
        <taxon>Arthropoda</taxon>
        <taxon>Hexapoda</taxon>
        <taxon>Insecta</taxon>
        <taxon>Pterygota</taxon>
        <taxon>Neoptera</taxon>
        <taxon>Endopterygota</taxon>
        <taxon>Coleoptera</taxon>
        <taxon>Polyphaga</taxon>
        <taxon>Cucujiformia</taxon>
        <taxon>Curculionidae</taxon>
        <taxon>Scolytinae</taxon>
        <taxon>Dendroctonus</taxon>
    </lineage>
</organism>
<dbReference type="InterPro" id="IPR016185">
    <property type="entry name" value="PreATP-grasp_dom_sf"/>
</dbReference>
<keyword evidence="2 6" id="KW-0547">Nucleotide-binding</keyword>
<proteinExistence type="predicted"/>
<evidence type="ECO:0000256" key="2">
    <source>
        <dbReference type="ARBA" id="ARBA00022741"/>
    </source>
</evidence>
<dbReference type="GO" id="GO:0005524">
    <property type="term" value="F:ATP binding"/>
    <property type="evidence" value="ECO:0007669"/>
    <property type="project" value="UniProtKB-UniRule"/>
</dbReference>
<dbReference type="Pfam" id="PF09347">
    <property type="entry name" value="DUF1989"/>
    <property type="match status" value="2"/>
</dbReference>
<dbReference type="AlphaFoldDB" id="U4UNC5"/>
<evidence type="ECO:0000256" key="3">
    <source>
        <dbReference type="ARBA" id="ARBA00022801"/>
    </source>
</evidence>
<dbReference type="GO" id="GO:0046872">
    <property type="term" value="F:metal ion binding"/>
    <property type="evidence" value="ECO:0007669"/>
    <property type="project" value="InterPro"/>
</dbReference>
<dbReference type="PROSITE" id="PS50979">
    <property type="entry name" value="BC"/>
    <property type="match status" value="1"/>
</dbReference>
<dbReference type="GO" id="GO:0016787">
    <property type="term" value="F:hydrolase activity"/>
    <property type="evidence" value="ECO:0007669"/>
    <property type="project" value="UniProtKB-KW"/>
</dbReference>
<dbReference type="InterPro" id="IPR005479">
    <property type="entry name" value="CPAse_ATP-bd"/>
</dbReference>
<keyword evidence="3" id="KW-0378">Hydrolase</keyword>
<evidence type="ECO:0000256" key="4">
    <source>
        <dbReference type="ARBA" id="ARBA00022840"/>
    </source>
</evidence>
<dbReference type="InterPro" id="IPR017792">
    <property type="entry name" value="UAAP1"/>
</dbReference>
<dbReference type="InterPro" id="IPR011764">
    <property type="entry name" value="Biotin_carboxylation_dom"/>
</dbReference>
<dbReference type="GO" id="GO:0016874">
    <property type="term" value="F:ligase activity"/>
    <property type="evidence" value="ECO:0007669"/>
    <property type="project" value="UniProtKB-KW"/>
</dbReference>
<dbReference type="NCBIfam" id="TIGR03424">
    <property type="entry name" value="urea_degr_1"/>
    <property type="match status" value="1"/>
</dbReference>
<evidence type="ECO:0000313" key="9">
    <source>
        <dbReference type="EMBL" id="ERL95589.1"/>
    </source>
</evidence>
<dbReference type="SMART" id="SM00797">
    <property type="entry name" value="AHS2"/>
    <property type="match status" value="1"/>
</dbReference>
<feature type="domain" description="ATP-grasp" evidence="7">
    <location>
        <begin position="570"/>
        <end position="767"/>
    </location>
</feature>
<gene>
    <name evidence="9" type="ORF">D910_00017</name>
</gene>
<protein>
    <recommendedName>
        <fullName evidence="11">Biotin carboxylase</fullName>
    </recommendedName>
</protein>
<dbReference type="PANTHER" id="PTHR18866">
    <property type="entry name" value="CARBOXYLASE:PYRUVATE/ACETYL-COA/PROPIONYL-COA CARBOXYLASE"/>
    <property type="match status" value="1"/>
</dbReference>
<dbReference type="Pfam" id="PF00289">
    <property type="entry name" value="Biotin_carb_N"/>
    <property type="match status" value="1"/>
</dbReference>
<dbReference type="InterPro" id="IPR003778">
    <property type="entry name" value="CT_A_B"/>
</dbReference>
<dbReference type="InterPro" id="IPR011054">
    <property type="entry name" value="Rudment_hybrid_motif"/>
</dbReference>
<accession>U4UNC5</accession>
<dbReference type="SUPFAM" id="SSF51246">
    <property type="entry name" value="Rudiment single hybrid motif"/>
    <property type="match status" value="1"/>
</dbReference>
<dbReference type="Pfam" id="PF02786">
    <property type="entry name" value="CPSase_L_D2"/>
    <property type="match status" value="1"/>
</dbReference>
<dbReference type="InterPro" id="IPR018959">
    <property type="entry name" value="DUF1989"/>
</dbReference>
<dbReference type="InterPro" id="IPR017791">
    <property type="entry name" value="UAAP2"/>
</dbReference>
<sequence>MNESSDSLYQTLLPGGSHWSMRVKAGSALRLTDVEGNANLGMLFYNPENLLERYNAPDTLKCQHTFRLTAGHCLYSDMGRIFCGIEQDTFGWHDTVCGTMNAGLAEQRFGALNYQQARNERHQNGYDSFLVELAKYGLGKRDMAACVNWFSKVTVDDEGNLALDARPKPTASITLRFAMDTLVIMHTCPHPLTESDSYPRAAVTVELLANTAPLPAHCLSQEENRGTTMIQTSSRLIKDAVYRAQVGAGDYWLHRIEAGQTLRIVDSEGNQAADTLFFNADDIGERYSMTDTLRGQKNVFLTAGTVLRSNDDRPMLEIVADTCGRHDTLGGACSTESNTVRYSLEKRHMHACRDSWMLAIAAHPQYGLSKQDITHNINFFMNVPVTAQGGLTFADGLSAPGKYVELVAKMNILVLISNCPQLNNPCNGYNPTPIEVAVWTTCATKHRESTMFTCVLIANRGAIAVRIIRTLKQMGVRAVAVYAEADRHSLHVRQADEAFCLGDGSVRETYLDQDKLFAIAKQCGAEAIHPGYGFLSENASFVERCRQQEVIFLGPTPQQMAAFGLKHSARQLAQDNQVPLLPGSGLLRDLEQALVSAREIGYPVMLKSTAGGGGIGMQRCDDAEILSEAFTRVKRLAGNNFADDGVFLEKFVADARHIEVQIFGDGEGNVIALGERDCSAQRRNQKVIEETPAPNLPQPIREALAQTAVRLGKAVNYRSAGTVEYVYDVSSEQFYFLEVNTRLQVEHGVTEMVYGVDIVSWMVQLGAGCLPPLSSLAVSAPQGHAIQVRLYAEDPAKQFQPCAGLLSHVSFPSAPADAELRIDSWIDSGSEVSPFYDPMLAKVIIHAANRHQALNALSQTLRNSSLYGIETNLDYLRHLLNQPAVREGKVITATLGCVTYQPATLDVIAPGTLTSIQDATGRRGYWHVGVPPSGPFDSRSFRLGNRLLGNDEQAAGLEITLRGPTLRFNQDCAIVISGATIDVRLDNQPLPMWQVCNVSAGQTLSLGQVDGEGCRSYLLLAGGIDCPEPTIAQR</sequence>
<dbReference type="InterPro" id="IPR050856">
    <property type="entry name" value="Biotin_carboxylase_complex"/>
</dbReference>
<dbReference type="NCBIfam" id="TIGR03425">
    <property type="entry name" value="urea_degr_2"/>
    <property type="match status" value="1"/>
</dbReference>
<dbReference type="InterPro" id="IPR005482">
    <property type="entry name" value="Biotin_COase_C"/>
</dbReference>
<dbReference type="Pfam" id="PF02785">
    <property type="entry name" value="Biotin_carb_C"/>
    <property type="match status" value="1"/>
</dbReference>
<reference evidence="9 10" key="1">
    <citation type="journal article" date="2013" name="Genome Biol.">
        <title>Draft genome of the mountain pine beetle, Dendroctonus ponderosae Hopkins, a major forest pest.</title>
        <authorList>
            <person name="Keeling C.I."/>
            <person name="Yuen M.M."/>
            <person name="Liao N.Y."/>
            <person name="Docking T.R."/>
            <person name="Chan S.K."/>
            <person name="Taylor G.A."/>
            <person name="Palmquist D.L."/>
            <person name="Jackman S.D."/>
            <person name="Nguyen A."/>
            <person name="Li M."/>
            <person name="Henderson H."/>
            <person name="Janes J.K."/>
            <person name="Zhao Y."/>
            <person name="Pandoh P."/>
            <person name="Moore R."/>
            <person name="Sperling F.A."/>
            <person name="Huber D.P."/>
            <person name="Birol I."/>
            <person name="Jones S.J."/>
            <person name="Bohlmann J."/>
        </authorList>
    </citation>
    <scope>NUCLEOTIDE SEQUENCE</scope>
</reference>
<dbReference type="SUPFAM" id="SSF56059">
    <property type="entry name" value="Glutathione synthetase ATP-binding domain-like"/>
    <property type="match status" value="1"/>
</dbReference>
<dbReference type="SMART" id="SM00878">
    <property type="entry name" value="Biotin_carb_C"/>
    <property type="match status" value="1"/>
</dbReference>
<evidence type="ECO:0000256" key="6">
    <source>
        <dbReference type="PROSITE-ProRule" id="PRU00409"/>
    </source>
</evidence>
<feature type="domain" description="Biotin carboxylation" evidence="8">
    <location>
        <begin position="451"/>
        <end position="900"/>
    </location>
</feature>
<evidence type="ECO:0000256" key="5">
    <source>
        <dbReference type="ARBA" id="ARBA00023267"/>
    </source>
</evidence>
<dbReference type="Pfam" id="PF02626">
    <property type="entry name" value="CT_A_B"/>
    <property type="match status" value="1"/>
</dbReference>
<dbReference type="PANTHER" id="PTHR18866:SF128">
    <property type="entry name" value="UREA AMIDOLYASE"/>
    <property type="match status" value="1"/>
</dbReference>
<dbReference type="InterPro" id="IPR005481">
    <property type="entry name" value="BC-like_N"/>
</dbReference>
<dbReference type="STRING" id="77166.U4UNC5"/>
<evidence type="ECO:0000313" key="10">
    <source>
        <dbReference type="Proteomes" id="UP000030742"/>
    </source>
</evidence>
<dbReference type="SUPFAM" id="SSF52440">
    <property type="entry name" value="PreATP-grasp domain"/>
    <property type="match status" value="1"/>
</dbReference>
<dbReference type="Gene3D" id="3.30.470.20">
    <property type="entry name" value="ATP-grasp fold, B domain"/>
    <property type="match status" value="1"/>
</dbReference>
<dbReference type="PROSITE" id="PS50975">
    <property type="entry name" value="ATP_GRASP"/>
    <property type="match status" value="1"/>
</dbReference>
<dbReference type="FunFam" id="3.40.50.20:FF:000010">
    <property type="entry name" value="Propionyl-CoA carboxylase subunit alpha"/>
    <property type="match status" value="1"/>
</dbReference>
<keyword evidence="4 6" id="KW-0067">ATP-binding</keyword>
<evidence type="ECO:0008006" key="11">
    <source>
        <dbReference type="Google" id="ProtNLM"/>
    </source>
</evidence>